<comment type="caution">
    <text evidence="1">The sequence shown here is derived from an EMBL/GenBank/DDBJ whole genome shotgun (WGS) entry which is preliminary data.</text>
</comment>
<evidence type="ECO:0000313" key="2">
    <source>
        <dbReference type="Proteomes" id="UP001234178"/>
    </source>
</evidence>
<accession>A0ABQ9ZJY8</accession>
<dbReference type="Proteomes" id="UP001234178">
    <property type="component" value="Unassembled WGS sequence"/>
</dbReference>
<keyword evidence="2" id="KW-1185">Reference proteome</keyword>
<organism evidence="1 2">
    <name type="scientific">Daphnia magna</name>
    <dbReference type="NCBI Taxonomy" id="35525"/>
    <lineage>
        <taxon>Eukaryota</taxon>
        <taxon>Metazoa</taxon>
        <taxon>Ecdysozoa</taxon>
        <taxon>Arthropoda</taxon>
        <taxon>Crustacea</taxon>
        <taxon>Branchiopoda</taxon>
        <taxon>Diplostraca</taxon>
        <taxon>Cladocera</taxon>
        <taxon>Anomopoda</taxon>
        <taxon>Daphniidae</taxon>
        <taxon>Daphnia</taxon>
    </lineage>
</organism>
<reference evidence="1 2" key="1">
    <citation type="journal article" date="2023" name="Nucleic Acids Res.">
        <title>The hologenome of Daphnia magna reveals possible DNA methylation and microbiome-mediated evolution of the host genome.</title>
        <authorList>
            <person name="Chaturvedi A."/>
            <person name="Li X."/>
            <person name="Dhandapani V."/>
            <person name="Marshall H."/>
            <person name="Kissane S."/>
            <person name="Cuenca-Cambronero M."/>
            <person name="Asole G."/>
            <person name="Calvet F."/>
            <person name="Ruiz-Romero M."/>
            <person name="Marangio P."/>
            <person name="Guigo R."/>
            <person name="Rago D."/>
            <person name="Mirbahai L."/>
            <person name="Eastwood N."/>
            <person name="Colbourne J.K."/>
            <person name="Zhou J."/>
            <person name="Mallon E."/>
            <person name="Orsini L."/>
        </authorList>
    </citation>
    <scope>NUCLEOTIDE SEQUENCE [LARGE SCALE GENOMIC DNA]</scope>
    <source>
        <strain evidence="1">LRV0_1</strain>
    </source>
</reference>
<name>A0ABQ9ZJY8_9CRUS</name>
<protein>
    <submittedName>
        <fullName evidence="1">Uncharacterized protein</fullName>
    </submittedName>
</protein>
<dbReference type="EMBL" id="JAOYFB010000004">
    <property type="protein sequence ID" value="KAK4012880.1"/>
    <property type="molecule type" value="Genomic_DNA"/>
</dbReference>
<gene>
    <name evidence="1" type="ORF">OUZ56_025130</name>
</gene>
<sequence>MFATSVGEDQVELRRGSKVIRRNSLAQSSCIQPDTSRTRNIISTSRPTLILRLQVFNKYQLSELKLDF</sequence>
<proteinExistence type="predicted"/>
<evidence type="ECO:0000313" key="1">
    <source>
        <dbReference type="EMBL" id="KAK4012880.1"/>
    </source>
</evidence>